<protein>
    <submittedName>
        <fullName evidence="1">Uncharacterized protein</fullName>
    </submittedName>
</protein>
<dbReference type="EMBL" id="JACHCF010000003">
    <property type="protein sequence ID" value="MBB5620540.1"/>
    <property type="molecule type" value="Genomic_DNA"/>
</dbReference>
<comment type="caution">
    <text evidence="1">The sequence shown here is derived from an EMBL/GenBank/DDBJ whole genome shotgun (WGS) entry which is preliminary data.</text>
</comment>
<sequence>MKKKNLNMLTLELTPLFQIIDLSKNTCGMNLNHTTDQTTPATDPSGITVVITL</sequence>
<gene>
    <name evidence="1" type="ORF">HDE69_001589</name>
</gene>
<evidence type="ECO:0000313" key="2">
    <source>
        <dbReference type="Proteomes" id="UP000537718"/>
    </source>
</evidence>
<proteinExistence type="predicted"/>
<organism evidence="1 2">
    <name type="scientific">Pedobacter cryoconitis</name>
    <dbReference type="NCBI Taxonomy" id="188932"/>
    <lineage>
        <taxon>Bacteria</taxon>
        <taxon>Pseudomonadati</taxon>
        <taxon>Bacteroidota</taxon>
        <taxon>Sphingobacteriia</taxon>
        <taxon>Sphingobacteriales</taxon>
        <taxon>Sphingobacteriaceae</taxon>
        <taxon>Pedobacter</taxon>
    </lineage>
</organism>
<evidence type="ECO:0000313" key="1">
    <source>
        <dbReference type="EMBL" id="MBB5620540.1"/>
    </source>
</evidence>
<reference evidence="1 2" key="1">
    <citation type="submission" date="2020-08" db="EMBL/GenBank/DDBJ databases">
        <title>Genomic Encyclopedia of Type Strains, Phase IV (KMG-V): Genome sequencing to study the core and pangenomes of soil and plant-associated prokaryotes.</title>
        <authorList>
            <person name="Whitman W."/>
        </authorList>
    </citation>
    <scope>NUCLEOTIDE SEQUENCE [LARGE SCALE GENOMIC DNA]</scope>
    <source>
        <strain evidence="1 2">MP7CTX6</strain>
    </source>
</reference>
<dbReference type="AlphaFoldDB" id="A0A7W8YRP9"/>
<name>A0A7W8YRP9_9SPHI</name>
<dbReference type="RefSeq" id="WP_183866557.1">
    <property type="nucleotide sequence ID" value="NZ_JACHCF010000003.1"/>
</dbReference>
<accession>A0A7W8YRP9</accession>
<dbReference type="Proteomes" id="UP000537718">
    <property type="component" value="Unassembled WGS sequence"/>
</dbReference>